<evidence type="ECO:0000256" key="1">
    <source>
        <dbReference type="ARBA" id="ARBA00022485"/>
    </source>
</evidence>
<dbReference type="InterPro" id="IPR017896">
    <property type="entry name" value="4Fe4S_Fe-S-bd"/>
</dbReference>
<keyword evidence="5 6" id="KW-0411">Iron-sulfur</keyword>
<dbReference type="PROSITE" id="PS51379">
    <property type="entry name" value="4FE4S_FER_2"/>
    <property type="match status" value="2"/>
</dbReference>
<comment type="function">
    <text evidence="6">NDH-1 shuttles electrons from NADH, via FMN and iron-sulfur (Fe-S) centers, to quinones in the respiratory chain. The immediate electron acceptor for the enzyme in this species is believed to be ubiquinone. Couples the redox reaction to proton translocation (for every two electrons transferred, four hydrogen ions are translocated across the cytoplasmic membrane), and thus conserves the redox energy in a proton gradient.</text>
</comment>
<feature type="binding site" evidence="6">
    <location>
        <position position="106"/>
    </location>
    <ligand>
        <name>[4Fe-4S] cluster</name>
        <dbReference type="ChEBI" id="CHEBI:49883"/>
        <label>2</label>
    </ligand>
</feature>
<comment type="cofactor">
    <cofactor evidence="6">
        <name>[4Fe-4S] cluster</name>
        <dbReference type="ChEBI" id="CHEBI:49883"/>
    </cofactor>
    <text evidence="6">Binds 2 [4Fe-4S] clusters per subunit.</text>
</comment>
<dbReference type="Proteomes" id="UP000318307">
    <property type="component" value="Unassembled WGS sequence"/>
</dbReference>
<feature type="binding site" evidence="6">
    <location>
        <position position="69"/>
    </location>
    <ligand>
        <name>[4Fe-4S] cluster</name>
        <dbReference type="ChEBI" id="CHEBI:49883"/>
        <label>1</label>
    </ligand>
</feature>
<feature type="binding site" evidence="6">
    <location>
        <position position="66"/>
    </location>
    <ligand>
        <name>[4Fe-4S] cluster</name>
        <dbReference type="ChEBI" id="CHEBI:49883"/>
        <label>1</label>
    </ligand>
</feature>
<proteinExistence type="inferred from homology"/>
<dbReference type="EC" id="7.1.1.-" evidence="6"/>
<comment type="subunit">
    <text evidence="6">NDH-1 is composed of 14 different subunits. Subunits NuoA, H, J, K, L, M, N constitute the membrane sector of the complex.</text>
</comment>
<dbReference type="PANTHER" id="PTHR10849">
    <property type="entry name" value="NADH DEHYDROGENASE UBIQUINONE IRON-SULFUR PROTEIN 8, MITOCHONDRIAL"/>
    <property type="match status" value="1"/>
</dbReference>
<dbReference type="GO" id="GO:0005886">
    <property type="term" value="C:plasma membrane"/>
    <property type="evidence" value="ECO:0007669"/>
    <property type="project" value="UniProtKB-SubCell"/>
</dbReference>
<feature type="binding site" evidence="6">
    <location>
        <position position="63"/>
    </location>
    <ligand>
        <name>[4Fe-4S] cluster</name>
        <dbReference type="ChEBI" id="CHEBI:49883"/>
        <label>1</label>
    </ligand>
</feature>
<comment type="subcellular location">
    <subcellularLocation>
        <location evidence="6">Cell membrane</location>
        <topology evidence="6">Peripheral membrane protein</topology>
    </subcellularLocation>
</comment>
<comment type="catalytic activity">
    <reaction evidence="6">
        <text>a quinone + NADH + 5 H(+)(in) = a quinol + NAD(+) + 4 H(+)(out)</text>
        <dbReference type="Rhea" id="RHEA:57888"/>
        <dbReference type="ChEBI" id="CHEBI:15378"/>
        <dbReference type="ChEBI" id="CHEBI:24646"/>
        <dbReference type="ChEBI" id="CHEBI:57540"/>
        <dbReference type="ChEBI" id="CHEBI:57945"/>
        <dbReference type="ChEBI" id="CHEBI:132124"/>
    </reaction>
</comment>
<accession>A0A562RWF2</accession>
<keyword evidence="6" id="KW-0472">Membrane</keyword>
<dbReference type="GO" id="GO:0050136">
    <property type="term" value="F:NADH dehydrogenase (quinone) (non-electrogenic) activity"/>
    <property type="evidence" value="ECO:0007669"/>
    <property type="project" value="UniProtKB-UniRule"/>
</dbReference>
<dbReference type="OrthoDB" id="9808559at2"/>
<dbReference type="InterPro" id="IPR017900">
    <property type="entry name" value="4Fe4S_Fe_S_CS"/>
</dbReference>
<keyword evidence="6" id="KW-0520">NAD</keyword>
<evidence type="ECO:0000313" key="8">
    <source>
        <dbReference type="EMBL" id="TWI73243.1"/>
    </source>
</evidence>
<feature type="binding site" evidence="6">
    <location>
        <position position="103"/>
    </location>
    <ligand>
        <name>[4Fe-4S] cluster</name>
        <dbReference type="ChEBI" id="CHEBI:49883"/>
        <label>2</label>
    </ligand>
</feature>
<keyword evidence="6" id="KW-1003">Cell membrane</keyword>
<dbReference type="GO" id="GO:0051539">
    <property type="term" value="F:4 iron, 4 sulfur cluster binding"/>
    <property type="evidence" value="ECO:0007669"/>
    <property type="project" value="UniProtKB-KW"/>
</dbReference>
<dbReference type="HAMAP" id="MF_01351">
    <property type="entry name" value="NDH1_NuoI"/>
    <property type="match status" value="1"/>
</dbReference>
<feature type="domain" description="4Fe-4S ferredoxin-type" evidence="7">
    <location>
        <begin position="94"/>
        <end position="123"/>
    </location>
</feature>
<keyword evidence="3" id="KW-0677">Repeat</keyword>
<feature type="domain" description="4Fe-4S ferredoxin-type" evidence="7">
    <location>
        <begin position="54"/>
        <end position="83"/>
    </location>
</feature>
<evidence type="ECO:0000313" key="9">
    <source>
        <dbReference type="Proteomes" id="UP000318307"/>
    </source>
</evidence>
<feature type="binding site" evidence="6">
    <location>
        <position position="113"/>
    </location>
    <ligand>
        <name>[4Fe-4S] cluster</name>
        <dbReference type="ChEBI" id="CHEBI:49883"/>
        <label>1</label>
    </ligand>
</feature>
<dbReference type="EMBL" id="VLLC01000008">
    <property type="protein sequence ID" value="TWI73243.1"/>
    <property type="molecule type" value="Genomic_DNA"/>
</dbReference>
<name>A0A562RWF2_9BACT</name>
<dbReference type="SUPFAM" id="SSF54862">
    <property type="entry name" value="4Fe-4S ferredoxins"/>
    <property type="match status" value="1"/>
</dbReference>
<comment type="caution">
    <text evidence="8">The sequence shown here is derived from an EMBL/GenBank/DDBJ whole genome shotgun (WGS) entry which is preliminary data.</text>
</comment>
<keyword evidence="2 6" id="KW-0479">Metal-binding</keyword>
<evidence type="ECO:0000256" key="5">
    <source>
        <dbReference type="ARBA" id="ARBA00023014"/>
    </source>
</evidence>
<gene>
    <name evidence="6" type="primary">nuoI</name>
    <name evidence="8" type="ORF">LZ24_01331</name>
</gene>
<keyword evidence="4 6" id="KW-0408">Iron</keyword>
<dbReference type="Gene3D" id="3.30.70.3270">
    <property type="match status" value="1"/>
</dbReference>
<evidence type="ECO:0000256" key="3">
    <source>
        <dbReference type="ARBA" id="ARBA00022737"/>
    </source>
</evidence>
<evidence type="ECO:0000256" key="2">
    <source>
        <dbReference type="ARBA" id="ARBA00022723"/>
    </source>
</evidence>
<keyword evidence="6" id="KW-0874">Quinone</keyword>
<keyword evidence="9" id="KW-1185">Reference proteome</keyword>
<dbReference type="AlphaFoldDB" id="A0A562RWF2"/>
<dbReference type="Pfam" id="PF12838">
    <property type="entry name" value="Fer4_7"/>
    <property type="match status" value="1"/>
</dbReference>
<organism evidence="8 9">
    <name type="scientific">Desulfobotulus alkaliphilus</name>
    <dbReference type="NCBI Taxonomy" id="622671"/>
    <lineage>
        <taxon>Bacteria</taxon>
        <taxon>Pseudomonadati</taxon>
        <taxon>Thermodesulfobacteriota</taxon>
        <taxon>Desulfobacteria</taxon>
        <taxon>Desulfobacterales</taxon>
        <taxon>Desulfobacteraceae</taxon>
        <taxon>Desulfobotulus</taxon>
    </lineage>
</organism>
<sequence length="150" mass="16301">MSGYFSDLYHGTKSLLVGLGVTFKEMLKPTVTVHYPRETLTITPNYRGHIELVSDEKTGGSLCITCGMCARACPSACISIHSEKPEGSKKKILTGFELDFTRCSLCGICVESCPTDAIAYSQEYNLAGYSREEFHMDLLGRLGKGGGSLT</sequence>
<evidence type="ECO:0000256" key="4">
    <source>
        <dbReference type="ARBA" id="ARBA00023004"/>
    </source>
</evidence>
<dbReference type="GO" id="GO:0048038">
    <property type="term" value="F:quinone binding"/>
    <property type="evidence" value="ECO:0007669"/>
    <property type="project" value="UniProtKB-KW"/>
</dbReference>
<dbReference type="RefSeq" id="WP_144683755.1">
    <property type="nucleotide sequence ID" value="NZ_VLLC01000008.1"/>
</dbReference>
<evidence type="ECO:0000259" key="7">
    <source>
        <dbReference type="PROSITE" id="PS51379"/>
    </source>
</evidence>
<dbReference type="GO" id="GO:0005506">
    <property type="term" value="F:iron ion binding"/>
    <property type="evidence" value="ECO:0007669"/>
    <property type="project" value="UniProtKB-UniRule"/>
</dbReference>
<protein>
    <recommendedName>
        <fullName evidence="6">NADH-quinone oxidoreductase subunit I</fullName>
        <ecNumber evidence="6">7.1.1.-</ecNumber>
    </recommendedName>
    <alternativeName>
        <fullName evidence="6">NADH dehydrogenase I subunit I</fullName>
    </alternativeName>
    <alternativeName>
        <fullName evidence="6">NDH-1 subunit I</fullName>
    </alternativeName>
</protein>
<feature type="binding site" evidence="6">
    <location>
        <position position="109"/>
    </location>
    <ligand>
        <name>[4Fe-4S] cluster</name>
        <dbReference type="ChEBI" id="CHEBI:49883"/>
        <label>2</label>
    </ligand>
</feature>
<evidence type="ECO:0000256" key="6">
    <source>
        <dbReference type="HAMAP-Rule" id="MF_01351"/>
    </source>
</evidence>
<keyword evidence="6" id="KW-0830">Ubiquinone</keyword>
<dbReference type="InterPro" id="IPR010226">
    <property type="entry name" value="NADH_quinone_OxRdtase_chainI"/>
</dbReference>
<keyword evidence="6" id="KW-1278">Translocase</keyword>
<dbReference type="NCBIfam" id="TIGR01971">
    <property type="entry name" value="NuoI"/>
    <property type="match status" value="1"/>
</dbReference>
<feature type="binding site" evidence="6">
    <location>
        <position position="73"/>
    </location>
    <ligand>
        <name>[4Fe-4S] cluster</name>
        <dbReference type="ChEBI" id="CHEBI:49883"/>
        <label>2</label>
    </ligand>
</feature>
<dbReference type="PROSITE" id="PS00198">
    <property type="entry name" value="4FE4S_FER_1"/>
    <property type="match status" value="2"/>
</dbReference>
<reference evidence="8 9" key="1">
    <citation type="submission" date="2019-07" db="EMBL/GenBank/DDBJ databases">
        <title>Genome sequencing of 100 strains of the haloalkaliphilic chemolithoautotrophic sulfur-oxidizing bacterium Thioalkalivibrio.</title>
        <authorList>
            <person name="Muyzer G."/>
        </authorList>
    </citation>
    <scope>NUCLEOTIDE SEQUENCE [LARGE SCALE GENOMIC DNA]</scope>
    <source>
        <strain evidence="8 9">ASO4-4</strain>
    </source>
</reference>
<comment type="similarity">
    <text evidence="6">Belongs to the complex I 23 kDa subunit family.</text>
</comment>
<keyword evidence="1 6" id="KW-0004">4Fe-4S</keyword>